<dbReference type="GO" id="GO:0005524">
    <property type="term" value="F:ATP binding"/>
    <property type="evidence" value="ECO:0007669"/>
    <property type="project" value="UniProtKB-KW"/>
</dbReference>
<gene>
    <name evidence="4" type="ORF">D6D28_02859</name>
</gene>
<dbReference type="Proteomes" id="UP000304951">
    <property type="component" value="Unassembled WGS sequence"/>
</dbReference>
<dbReference type="PROSITE" id="PS50011">
    <property type="entry name" value="PROTEIN_KINASE_DOM"/>
    <property type="match status" value="1"/>
</dbReference>
<reference evidence="4 5" key="1">
    <citation type="submission" date="2018-10" db="EMBL/GenBank/DDBJ databases">
        <title>Fifty Aureobasidium pullulans genomes reveal a recombining polyextremotolerant generalist.</title>
        <authorList>
            <person name="Gostincar C."/>
            <person name="Turk M."/>
            <person name="Zajc J."/>
            <person name="Gunde-Cimerman N."/>
        </authorList>
    </citation>
    <scope>NUCLEOTIDE SEQUENCE [LARGE SCALE GENOMIC DNA]</scope>
    <source>
        <strain evidence="4 5">EXF-11900</strain>
    </source>
</reference>
<dbReference type="SMART" id="SM00220">
    <property type="entry name" value="S_TKc"/>
    <property type="match status" value="1"/>
</dbReference>
<sequence length="324" mass="35984">MEATLITPFNSYCTHVGFGAAGQVLAISENAVFKGPILLDNPAPSQREIMEDAMKSIENEKTMHRMLQRHAHPNIIHSILVLPEGIFLERLGMSLAERLTPTALPVDPGLEVRWIQQLVSAVAWLEGLGIAHGDLRPSNILLDTSQNLKLIDFDCAVKFGEELIAGGAPFCKMNNGFKSPAAGVETEVFAIGSCVYNIHFGHEPWSELNEVDGHEVAKKWCRHEYPPPGGDVIGVIIQRCWDGDFKSIRALDAVVKTLRSDGMVARRPSWLQAWSLLVDCRYFLAKDGLSMNKSLGARLRFLGWWGTHRCLSVAVKVERGFTIW</sequence>
<feature type="domain" description="Protein kinase" evidence="3">
    <location>
        <begin position="10"/>
        <end position="284"/>
    </location>
</feature>
<organism evidence="4 5">
    <name type="scientific">Aureobasidium pullulans</name>
    <name type="common">Black yeast</name>
    <name type="synonym">Pullularia pullulans</name>
    <dbReference type="NCBI Taxonomy" id="5580"/>
    <lineage>
        <taxon>Eukaryota</taxon>
        <taxon>Fungi</taxon>
        <taxon>Dikarya</taxon>
        <taxon>Ascomycota</taxon>
        <taxon>Pezizomycotina</taxon>
        <taxon>Dothideomycetes</taxon>
        <taxon>Dothideomycetidae</taxon>
        <taxon>Dothideales</taxon>
        <taxon>Saccotheciaceae</taxon>
        <taxon>Aureobasidium</taxon>
    </lineage>
</organism>
<evidence type="ECO:0000256" key="1">
    <source>
        <dbReference type="ARBA" id="ARBA00022741"/>
    </source>
</evidence>
<protein>
    <recommendedName>
        <fullName evidence="3">Protein kinase domain-containing protein</fullName>
    </recommendedName>
</protein>
<evidence type="ECO:0000259" key="3">
    <source>
        <dbReference type="PROSITE" id="PS50011"/>
    </source>
</evidence>
<dbReference type="GO" id="GO:0005737">
    <property type="term" value="C:cytoplasm"/>
    <property type="evidence" value="ECO:0007669"/>
    <property type="project" value="TreeGrafter"/>
</dbReference>
<dbReference type="AlphaFoldDB" id="A0A4S8SSX5"/>
<dbReference type="Gene3D" id="1.10.510.10">
    <property type="entry name" value="Transferase(Phosphotransferase) domain 1"/>
    <property type="match status" value="1"/>
</dbReference>
<dbReference type="Pfam" id="PF00069">
    <property type="entry name" value="Pkinase"/>
    <property type="match status" value="1"/>
</dbReference>
<accession>A0A4S8SSX5</accession>
<dbReference type="InterPro" id="IPR000719">
    <property type="entry name" value="Prot_kinase_dom"/>
</dbReference>
<evidence type="ECO:0000313" key="4">
    <source>
        <dbReference type="EMBL" id="THV74011.1"/>
    </source>
</evidence>
<evidence type="ECO:0000256" key="2">
    <source>
        <dbReference type="ARBA" id="ARBA00022840"/>
    </source>
</evidence>
<dbReference type="PANTHER" id="PTHR24346:SF30">
    <property type="entry name" value="MATERNAL EMBRYONIC LEUCINE ZIPPER KINASE"/>
    <property type="match status" value="1"/>
</dbReference>
<name>A0A4S8SSX5_AURPU</name>
<dbReference type="InterPro" id="IPR011009">
    <property type="entry name" value="Kinase-like_dom_sf"/>
</dbReference>
<dbReference type="SUPFAM" id="SSF56112">
    <property type="entry name" value="Protein kinase-like (PK-like)"/>
    <property type="match status" value="1"/>
</dbReference>
<keyword evidence="1" id="KW-0547">Nucleotide-binding</keyword>
<evidence type="ECO:0000313" key="5">
    <source>
        <dbReference type="Proteomes" id="UP000304951"/>
    </source>
</evidence>
<proteinExistence type="predicted"/>
<dbReference type="EMBL" id="QZAF01000074">
    <property type="protein sequence ID" value="THV74011.1"/>
    <property type="molecule type" value="Genomic_DNA"/>
</dbReference>
<dbReference type="GO" id="GO:0004674">
    <property type="term" value="F:protein serine/threonine kinase activity"/>
    <property type="evidence" value="ECO:0007669"/>
    <property type="project" value="TreeGrafter"/>
</dbReference>
<comment type="caution">
    <text evidence="4">The sequence shown here is derived from an EMBL/GenBank/DDBJ whole genome shotgun (WGS) entry which is preliminary data.</text>
</comment>
<keyword evidence="2" id="KW-0067">ATP-binding</keyword>
<dbReference type="GO" id="GO:0035556">
    <property type="term" value="P:intracellular signal transduction"/>
    <property type="evidence" value="ECO:0007669"/>
    <property type="project" value="TreeGrafter"/>
</dbReference>
<dbReference type="PANTHER" id="PTHR24346">
    <property type="entry name" value="MAP/MICROTUBULE AFFINITY-REGULATING KINASE"/>
    <property type="match status" value="1"/>
</dbReference>